<dbReference type="InterPro" id="IPR001638">
    <property type="entry name" value="Solute-binding_3/MltF_N"/>
</dbReference>
<dbReference type="GO" id="GO:0016020">
    <property type="term" value="C:membrane"/>
    <property type="evidence" value="ECO:0007669"/>
    <property type="project" value="InterPro"/>
</dbReference>
<evidence type="ECO:0000256" key="4">
    <source>
        <dbReference type="SAM" id="SignalP"/>
    </source>
</evidence>
<dbReference type="RefSeq" id="WP_184680278.1">
    <property type="nucleotide sequence ID" value="NZ_JACHLL010000001.1"/>
</dbReference>
<dbReference type="GO" id="GO:0030288">
    <property type="term" value="C:outer membrane-bounded periplasmic space"/>
    <property type="evidence" value="ECO:0007669"/>
    <property type="project" value="TreeGrafter"/>
</dbReference>
<dbReference type="Pfam" id="PF00497">
    <property type="entry name" value="SBP_bac_3"/>
    <property type="match status" value="1"/>
</dbReference>
<dbReference type="GO" id="GO:0015276">
    <property type="term" value="F:ligand-gated monoatomic ion channel activity"/>
    <property type="evidence" value="ECO:0007669"/>
    <property type="project" value="InterPro"/>
</dbReference>
<dbReference type="EMBL" id="JACHLL010000001">
    <property type="protein sequence ID" value="MBB6340317.1"/>
    <property type="molecule type" value="Genomic_DNA"/>
</dbReference>
<dbReference type="Proteomes" id="UP000557193">
    <property type="component" value="Unassembled WGS sequence"/>
</dbReference>
<evidence type="ECO:0000256" key="1">
    <source>
        <dbReference type="ARBA" id="ARBA00010333"/>
    </source>
</evidence>
<sequence>MIAFQPLLRGATALLLAAALLPAFAADTLQRVRASQTLTFGFVPGDAPFSAGTAEQPAGYAIELCNLLAAQLRQDLALPGLKLRYQALEVGEMLPAVASGKVDTVCSAVGDTLTRREQVSFSLPYFAAGLGVVVRRDAPASLLAPLLEGTQERGPVWRATLRQGLNRHSFAVLKDSVSLDWARARIRALGLQSELREVQSNAEGLAMVAQGQVDAFFADRLVLLNYQAESAHGRELVIPEKLFEVLPVALPLARGDADWQLAVDRALSRVQRSEAGQALYARHFGKPGEPGQQVLQLFQRPE</sequence>
<evidence type="ECO:0000256" key="2">
    <source>
        <dbReference type="ARBA" id="ARBA00022448"/>
    </source>
</evidence>
<keyword evidence="2" id="KW-0813">Transport</keyword>
<comment type="caution">
    <text evidence="7">The sequence shown here is derived from an EMBL/GenBank/DDBJ whole genome shotgun (WGS) entry which is preliminary data.</text>
</comment>
<evidence type="ECO:0000313" key="8">
    <source>
        <dbReference type="Proteomes" id="UP000557193"/>
    </source>
</evidence>
<keyword evidence="3 4" id="KW-0732">Signal</keyword>
<keyword evidence="8" id="KW-1185">Reference proteome</keyword>
<evidence type="ECO:0000259" key="6">
    <source>
        <dbReference type="SMART" id="SM00079"/>
    </source>
</evidence>
<evidence type="ECO:0000259" key="5">
    <source>
        <dbReference type="SMART" id="SM00062"/>
    </source>
</evidence>
<dbReference type="AlphaFoldDB" id="A0A7X0BP94"/>
<protein>
    <submittedName>
        <fullName evidence="7">Polar amino acid transport system substrate-binding protein</fullName>
    </submittedName>
</protein>
<organism evidence="7 8">
    <name type="scientific">Pseudomonas fluvialis</name>
    <dbReference type="NCBI Taxonomy" id="1793966"/>
    <lineage>
        <taxon>Bacteria</taxon>
        <taxon>Pseudomonadati</taxon>
        <taxon>Pseudomonadota</taxon>
        <taxon>Gammaproteobacteria</taxon>
        <taxon>Pseudomonadales</taxon>
        <taxon>Pseudomonadaceae</taxon>
        <taxon>Pseudomonas</taxon>
    </lineage>
</organism>
<proteinExistence type="inferred from homology"/>
<evidence type="ECO:0000256" key="3">
    <source>
        <dbReference type="ARBA" id="ARBA00022729"/>
    </source>
</evidence>
<reference evidence="7 8" key="1">
    <citation type="submission" date="2020-08" db="EMBL/GenBank/DDBJ databases">
        <title>Functional genomics of gut bacteria from endangered species of beetles.</title>
        <authorList>
            <person name="Carlos-Shanley C."/>
        </authorList>
    </citation>
    <scope>NUCLEOTIDE SEQUENCE [LARGE SCALE GENOMIC DNA]</scope>
    <source>
        <strain evidence="7 8">S00202</strain>
    </source>
</reference>
<dbReference type="CDD" id="cd13688">
    <property type="entry name" value="PBP2_GltI_DEBP"/>
    <property type="match status" value="1"/>
</dbReference>
<dbReference type="PANTHER" id="PTHR30085:SF6">
    <property type="entry name" value="ABC TRANSPORTER GLUTAMINE-BINDING PROTEIN GLNH"/>
    <property type="match status" value="1"/>
</dbReference>
<gene>
    <name evidence="7" type="ORF">HNP49_000467</name>
</gene>
<comment type="similarity">
    <text evidence="1">Belongs to the bacterial solute-binding protein 3 family.</text>
</comment>
<dbReference type="SMART" id="SM00079">
    <property type="entry name" value="PBPe"/>
    <property type="match status" value="1"/>
</dbReference>
<dbReference type="SMART" id="SM00062">
    <property type="entry name" value="PBPb"/>
    <property type="match status" value="1"/>
</dbReference>
<feature type="signal peptide" evidence="4">
    <location>
        <begin position="1"/>
        <end position="25"/>
    </location>
</feature>
<dbReference type="Gene3D" id="3.40.190.10">
    <property type="entry name" value="Periplasmic binding protein-like II"/>
    <property type="match status" value="2"/>
</dbReference>
<feature type="domain" description="Ionotropic glutamate receptor C-terminal" evidence="6">
    <location>
        <begin position="37"/>
        <end position="286"/>
    </location>
</feature>
<dbReference type="GO" id="GO:0006865">
    <property type="term" value="P:amino acid transport"/>
    <property type="evidence" value="ECO:0007669"/>
    <property type="project" value="TreeGrafter"/>
</dbReference>
<name>A0A7X0BP94_9PSED</name>
<accession>A0A7X0BP94</accession>
<feature type="chain" id="PRO_5031361928" evidence="4">
    <location>
        <begin position="26"/>
        <end position="302"/>
    </location>
</feature>
<dbReference type="GO" id="GO:0005576">
    <property type="term" value="C:extracellular region"/>
    <property type="evidence" value="ECO:0007669"/>
    <property type="project" value="TreeGrafter"/>
</dbReference>
<dbReference type="SUPFAM" id="SSF53850">
    <property type="entry name" value="Periplasmic binding protein-like II"/>
    <property type="match status" value="1"/>
</dbReference>
<feature type="domain" description="Solute-binding protein family 3/N-terminal" evidence="5">
    <location>
        <begin position="37"/>
        <end position="287"/>
    </location>
</feature>
<dbReference type="InterPro" id="IPR001320">
    <property type="entry name" value="Iontro_rcpt_C"/>
</dbReference>
<dbReference type="PANTHER" id="PTHR30085">
    <property type="entry name" value="AMINO ACID ABC TRANSPORTER PERMEASE"/>
    <property type="match status" value="1"/>
</dbReference>
<dbReference type="InterPro" id="IPR051455">
    <property type="entry name" value="Bact_solute-bind_prot3"/>
</dbReference>
<evidence type="ECO:0000313" key="7">
    <source>
        <dbReference type="EMBL" id="MBB6340317.1"/>
    </source>
</evidence>